<keyword evidence="7" id="KW-1185">Reference proteome</keyword>
<dbReference type="SMART" id="SM00849">
    <property type="entry name" value="Lactamase_B"/>
    <property type="match status" value="1"/>
</dbReference>
<dbReference type="Proteomes" id="UP000019484">
    <property type="component" value="Unassembled WGS sequence"/>
</dbReference>
<dbReference type="Gene3D" id="3.60.15.10">
    <property type="entry name" value="Ribonuclease Z/Hydroxyacylglutathione hydrolase-like"/>
    <property type="match status" value="1"/>
</dbReference>
<dbReference type="PANTHER" id="PTHR42978">
    <property type="entry name" value="QUORUM-QUENCHING LACTONASE YTNP-RELATED-RELATED"/>
    <property type="match status" value="1"/>
</dbReference>
<accession>W9YMJ2</accession>
<dbReference type="GO" id="GO:0046872">
    <property type="term" value="F:metal ion binding"/>
    <property type="evidence" value="ECO:0007669"/>
    <property type="project" value="UniProtKB-KW"/>
</dbReference>
<organism evidence="6 7">
    <name type="scientific">Capronia coronata CBS 617.96</name>
    <dbReference type="NCBI Taxonomy" id="1182541"/>
    <lineage>
        <taxon>Eukaryota</taxon>
        <taxon>Fungi</taxon>
        <taxon>Dikarya</taxon>
        <taxon>Ascomycota</taxon>
        <taxon>Pezizomycotina</taxon>
        <taxon>Eurotiomycetes</taxon>
        <taxon>Chaetothyriomycetidae</taxon>
        <taxon>Chaetothyriales</taxon>
        <taxon>Herpotrichiellaceae</taxon>
        <taxon>Capronia</taxon>
    </lineage>
</organism>
<evidence type="ECO:0000313" key="6">
    <source>
        <dbReference type="EMBL" id="EXJ90870.1"/>
    </source>
</evidence>
<comment type="caution">
    <text evidence="6">The sequence shown here is derived from an EMBL/GenBank/DDBJ whole genome shotgun (WGS) entry which is preliminary data.</text>
</comment>
<dbReference type="InterPro" id="IPR036866">
    <property type="entry name" value="RibonucZ/Hydroxyglut_hydro"/>
</dbReference>
<feature type="domain" description="Metallo-beta-lactamase" evidence="5">
    <location>
        <begin position="49"/>
        <end position="283"/>
    </location>
</feature>
<protein>
    <recommendedName>
        <fullName evidence="5">Metallo-beta-lactamase domain-containing protein</fullName>
    </recommendedName>
</protein>
<name>W9YMJ2_9EURO</name>
<dbReference type="STRING" id="1182541.W9YMJ2"/>
<dbReference type="InterPro" id="IPR001279">
    <property type="entry name" value="Metallo-B-lactamas"/>
</dbReference>
<dbReference type="EMBL" id="AMWN01000003">
    <property type="protein sequence ID" value="EXJ90870.1"/>
    <property type="molecule type" value="Genomic_DNA"/>
</dbReference>
<dbReference type="SUPFAM" id="SSF56281">
    <property type="entry name" value="Metallo-hydrolase/oxidoreductase"/>
    <property type="match status" value="1"/>
</dbReference>
<dbReference type="CDD" id="cd07730">
    <property type="entry name" value="metallo-hydrolase-like_MBL-fold"/>
    <property type="match status" value="1"/>
</dbReference>
<evidence type="ECO:0000256" key="1">
    <source>
        <dbReference type="ARBA" id="ARBA00007749"/>
    </source>
</evidence>
<dbReference type="AlphaFoldDB" id="W9YMJ2"/>
<evidence type="ECO:0000259" key="5">
    <source>
        <dbReference type="SMART" id="SM00849"/>
    </source>
</evidence>
<keyword evidence="4" id="KW-0862">Zinc</keyword>
<dbReference type="eggNOG" id="ENOG502S1A6">
    <property type="taxonomic scope" value="Eukaryota"/>
</dbReference>
<dbReference type="InterPro" id="IPR051013">
    <property type="entry name" value="MBL_superfamily_lactonases"/>
</dbReference>
<gene>
    <name evidence="6" type="ORF">A1O1_03975</name>
</gene>
<reference evidence="6 7" key="1">
    <citation type="submission" date="2013-03" db="EMBL/GenBank/DDBJ databases">
        <title>The Genome Sequence of Capronia coronata CBS 617.96.</title>
        <authorList>
            <consortium name="The Broad Institute Genomics Platform"/>
            <person name="Cuomo C."/>
            <person name="de Hoog S."/>
            <person name="Gorbushina A."/>
            <person name="Walker B."/>
            <person name="Young S.K."/>
            <person name="Zeng Q."/>
            <person name="Gargeya S."/>
            <person name="Fitzgerald M."/>
            <person name="Haas B."/>
            <person name="Abouelleil A."/>
            <person name="Allen A.W."/>
            <person name="Alvarado L."/>
            <person name="Arachchi H.M."/>
            <person name="Berlin A.M."/>
            <person name="Chapman S.B."/>
            <person name="Gainer-Dewar J."/>
            <person name="Goldberg J."/>
            <person name="Griggs A."/>
            <person name="Gujja S."/>
            <person name="Hansen M."/>
            <person name="Howarth C."/>
            <person name="Imamovic A."/>
            <person name="Ireland A."/>
            <person name="Larimer J."/>
            <person name="McCowan C."/>
            <person name="Murphy C."/>
            <person name="Pearson M."/>
            <person name="Poon T.W."/>
            <person name="Priest M."/>
            <person name="Roberts A."/>
            <person name="Saif S."/>
            <person name="Shea T."/>
            <person name="Sisk P."/>
            <person name="Sykes S."/>
            <person name="Wortman J."/>
            <person name="Nusbaum C."/>
            <person name="Birren B."/>
        </authorList>
    </citation>
    <scope>NUCLEOTIDE SEQUENCE [LARGE SCALE GENOMIC DNA]</scope>
    <source>
        <strain evidence="6 7">CBS 617.96</strain>
    </source>
</reference>
<keyword evidence="3" id="KW-0378">Hydrolase</keyword>
<keyword evidence="2" id="KW-0479">Metal-binding</keyword>
<dbReference type="RefSeq" id="XP_007723064.1">
    <property type="nucleotide sequence ID" value="XM_007724874.1"/>
</dbReference>
<evidence type="ECO:0000256" key="2">
    <source>
        <dbReference type="ARBA" id="ARBA00022723"/>
    </source>
</evidence>
<dbReference type="GeneID" id="19158863"/>
<evidence type="ECO:0000256" key="4">
    <source>
        <dbReference type="ARBA" id="ARBA00022833"/>
    </source>
</evidence>
<evidence type="ECO:0000313" key="7">
    <source>
        <dbReference type="Proteomes" id="UP000019484"/>
    </source>
</evidence>
<dbReference type="GO" id="GO:0016787">
    <property type="term" value="F:hydrolase activity"/>
    <property type="evidence" value="ECO:0007669"/>
    <property type="project" value="UniProtKB-KW"/>
</dbReference>
<dbReference type="OrthoDB" id="10250730at2759"/>
<comment type="similarity">
    <text evidence="1">Belongs to the metallo-beta-lactamase superfamily.</text>
</comment>
<dbReference type="HOGENOM" id="CLU_030571_1_0_1"/>
<sequence>MTSKASFGVPPGAIAKVHIIDSGFRLSGMATSCLLTPAMENFDTMPPLGSWCFLVESSTGRRVLFDLGGPSDISSFAPSVAGAVQQLGVTVEGSKPVAKILGENGIDPARIDSVIWSHGHWDHVGDITAFPSTTDLIVGPGFKEAYCPGYPTKSDVELPESCFEGRTVREVDFSYNEAELKVGGFRAVDFFGDGSFFLLDTPGHAVGHLAALARTASDPDTFIFMGGDLCHHGGEIRPSPHLPIPAEVRLSVFDPFRSHDGALFRELNVKRGRKPDEPFFDPVLTVDFPRAVQTIKEAQESDAQSDVFFVFAHDMSMCDVVDFFPKSANDWKLKDWKQKALWGFLADLAPAAKSGP</sequence>
<evidence type="ECO:0000256" key="3">
    <source>
        <dbReference type="ARBA" id="ARBA00022801"/>
    </source>
</evidence>
<dbReference type="PANTHER" id="PTHR42978:SF5">
    <property type="entry name" value="METALLO-BETA-LACTAMASE DOMAIN-CONTAINING PROTEIN"/>
    <property type="match status" value="1"/>
</dbReference>
<proteinExistence type="inferred from homology"/>
<dbReference type="Pfam" id="PF00753">
    <property type="entry name" value="Lactamase_B"/>
    <property type="match status" value="1"/>
</dbReference>